<keyword evidence="1" id="KW-1133">Transmembrane helix</keyword>
<accession>A0A1J4KX80</accession>
<comment type="caution">
    <text evidence="3">The sequence shown here is derived from an EMBL/GenBank/DDBJ whole genome shotgun (WGS) entry which is preliminary data.</text>
</comment>
<protein>
    <recommendedName>
        <fullName evidence="5">Intimal thickness related receptor IRP domain-containing protein</fullName>
    </recommendedName>
</protein>
<keyword evidence="1" id="KW-0812">Transmembrane</keyword>
<keyword evidence="4" id="KW-1185">Reference proteome</keyword>
<name>A0A1J4KX80_9EUKA</name>
<sequence>MINFFVLFFYRFVGHVNQTGEYQILPPFGFGKINSGAYLLSCDIEINCQFLDVSLYNFPNYPSLHNIYYQLQKGLKNQLKFKIKNFTNRNAIVEPGTWFPVVINTAPRYICYNISLLLLNQGKGNDIRDFYREYSILACLTVNTILFIFVLILYLYKRKIKVKKYLILLFTFTFLIYAVTYAFKYATFRIEKNDTSIYSQSNNFLFFSFIFEAMRLFSMNLSGLFSSILTTTSIFYGNDISYSKINIFFFVFLFLIAINNFLMSQIYFYFTNGIYFHQFFFVFSIIFVFNYFWSIKQTFREAFLMLKIYSKKNNKEVFNELRNKIIKISILGAILILSVVGSSLTTYVSFMKGGENVFSFIVYDACCFIILAANSIILIIEGAQKKKSSIGDLLIDKQVGVFTIFSGNENAQSKEEMVSHD</sequence>
<feature type="transmembrane region" description="Helical" evidence="1">
    <location>
        <begin position="134"/>
        <end position="156"/>
    </location>
</feature>
<dbReference type="AlphaFoldDB" id="A0A1J4KX80"/>
<feature type="signal peptide" evidence="2">
    <location>
        <begin position="1"/>
        <end position="18"/>
    </location>
</feature>
<dbReference type="GeneID" id="94832150"/>
<dbReference type="Proteomes" id="UP000179807">
    <property type="component" value="Unassembled WGS sequence"/>
</dbReference>
<reference evidence="3" key="1">
    <citation type="submission" date="2016-10" db="EMBL/GenBank/DDBJ databases">
        <authorList>
            <person name="Benchimol M."/>
            <person name="Almeida L.G."/>
            <person name="Vasconcelos A.T."/>
            <person name="Perreira-Neves A."/>
            <person name="Rosa I.A."/>
            <person name="Tasca T."/>
            <person name="Bogo M.R."/>
            <person name="de Souza W."/>
        </authorList>
    </citation>
    <scope>NUCLEOTIDE SEQUENCE [LARGE SCALE GENOMIC DNA]</scope>
    <source>
        <strain evidence="3">K</strain>
    </source>
</reference>
<feature type="transmembrane region" description="Helical" evidence="1">
    <location>
        <begin position="165"/>
        <end position="184"/>
    </location>
</feature>
<evidence type="ECO:0000256" key="2">
    <source>
        <dbReference type="SAM" id="SignalP"/>
    </source>
</evidence>
<dbReference type="VEuPathDB" id="TrichDB:TRFO_13778"/>
<dbReference type="EMBL" id="MLAK01000186">
    <property type="protein sequence ID" value="OHT15786.1"/>
    <property type="molecule type" value="Genomic_DNA"/>
</dbReference>
<proteinExistence type="predicted"/>
<dbReference type="RefSeq" id="XP_068368922.1">
    <property type="nucleotide sequence ID" value="XM_068497446.1"/>
</dbReference>
<organism evidence="3 4">
    <name type="scientific">Tritrichomonas foetus</name>
    <dbReference type="NCBI Taxonomy" id="1144522"/>
    <lineage>
        <taxon>Eukaryota</taxon>
        <taxon>Metamonada</taxon>
        <taxon>Parabasalia</taxon>
        <taxon>Tritrichomonadida</taxon>
        <taxon>Tritrichomonadidae</taxon>
        <taxon>Tritrichomonas</taxon>
    </lineage>
</organism>
<feature type="transmembrane region" description="Helical" evidence="1">
    <location>
        <begin position="328"/>
        <end position="348"/>
    </location>
</feature>
<feature type="transmembrane region" description="Helical" evidence="1">
    <location>
        <begin position="274"/>
        <end position="293"/>
    </location>
</feature>
<gene>
    <name evidence="3" type="ORF">TRFO_13778</name>
</gene>
<feature type="transmembrane region" description="Helical" evidence="1">
    <location>
        <begin position="247"/>
        <end position="268"/>
    </location>
</feature>
<feature type="transmembrane region" description="Helical" evidence="1">
    <location>
        <begin position="204"/>
        <end position="235"/>
    </location>
</feature>
<evidence type="ECO:0000313" key="3">
    <source>
        <dbReference type="EMBL" id="OHT15786.1"/>
    </source>
</evidence>
<feature type="chain" id="PRO_5013176153" description="Intimal thickness related receptor IRP domain-containing protein" evidence="2">
    <location>
        <begin position="19"/>
        <end position="421"/>
    </location>
</feature>
<keyword evidence="2" id="KW-0732">Signal</keyword>
<evidence type="ECO:0008006" key="5">
    <source>
        <dbReference type="Google" id="ProtNLM"/>
    </source>
</evidence>
<evidence type="ECO:0000256" key="1">
    <source>
        <dbReference type="SAM" id="Phobius"/>
    </source>
</evidence>
<evidence type="ECO:0000313" key="4">
    <source>
        <dbReference type="Proteomes" id="UP000179807"/>
    </source>
</evidence>
<keyword evidence="1" id="KW-0472">Membrane</keyword>
<feature type="transmembrane region" description="Helical" evidence="1">
    <location>
        <begin position="360"/>
        <end position="380"/>
    </location>
</feature>